<keyword evidence="2" id="KW-1133">Transmembrane helix</keyword>
<accession>A0AA94PKS0</accession>
<dbReference type="EMBL" id="SOBK01000014">
    <property type="protein sequence ID" value="TDT86297.1"/>
    <property type="molecule type" value="Genomic_DNA"/>
</dbReference>
<protein>
    <submittedName>
        <fullName evidence="4">Sigma-B regulation protein RsbU (Phosphoserine phosphatase)</fullName>
    </submittedName>
</protein>
<evidence type="ECO:0000259" key="3">
    <source>
        <dbReference type="PROSITE" id="PS50885"/>
    </source>
</evidence>
<dbReference type="InterPro" id="IPR036457">
    <property type="entry name" value="PPM-type-like_dom_sf"/>
</dbReference>
<dbReference type="PANTHER" id="PTHR43156:SF2">
    <property type="entry name" value="STAGE II SPORULATION PROTEIN E"/>
    <property type="match status" value="1"/>
</dbReference>
<dbReference type="GO" id="GO:0007165">
    <property type="term" value="P:signal transduction"/>
    <property type="evidence" value="ECO:0007669"/>
    <property type="project" value="InterPro"/>
</dbReference>
<feature type="transmembrane region" description="Helical" evidence="2">
    <location>
        <begin position="48"/>
        <end position="69"/>
    </location>
</feature>
<dbReference type="PROSITE" id="PS50885">
    <property type="entry name" value="HAMP"/>
    <property type="match status" value="1"/>
</dbReference>
<dbReference type="GO" id="GO:0016791">
    <property type="term" value="F:phosphatase activity"/>
    <property type="evidence" value="ECO:0007669"/>
    <property type="project" value="TreeGrafter"/>
</dbReference>
<dbReference type="SMART" id="SM00331">
    <property type="entry name" value="PP2C_SIG"/>
    <property type="match status" value="1"/>
</dbReference>
<dbReference type="InterPro" id="IPR052016">
    <property type="entry name" value="Bact_Sigma-Reg"/>
</dbReference>
<feature type="transmembrane region" description="Helical" evidence="2">
    <location>
        <begin position="165"/>
        <end position="188"/>
    </location>
</feature>
<evidence type="ECO:0000256" key="2">
    <source>
        <dbReference type="SAM" id="Phobius"/>
    </source>
</evidence>
<feature type="domain" description="HAMP" evidence="3">
    <location>
        <begin position="202"/>
        <end position="244"/>
    </location>
</feature>
<dbReference type="Pfam" id="PF20970">
    <property type="entry name" value="MASE10"/>
    <property type="match status" value="1"/>
</dbReference>
<dbReference type="SUPFAM" id="SSF81606">
    <property type="entry name" value="PP2C-like"/>
    <property type="match status" value="1"/>
</dbReference>
<dbReference type="Gene3D" id="6.10.340.10">
    <property type="match status" value="1"/>
</dbReference>
<dbReference type="AlphaFoldDB" id="A0AA94PKS0"/>
<sequence>MVKLPVWELGLIILIPLALAWAARPYAQRKLVESAPPLRQPLRQFQMDLTLFLAGGLGSAVVMFAAYHYPLIQSGMKLVLGIFTVGLFAGLDMALARERAIIRRALAGDAWYEPPRRIVTMTRKFSLVALLILALSTAIILLVMVRDLNWLATQELNLLTLDELGRSVLAEILFVMGFLTVMVTNLVVSYTRNLRILFNLQTKILENVTNGDLSSRVPVTTSDELGLIAGHTNAMIISLREGERMRDGLRIAREVQQHFLPHRAPRMPRLDIAGVSLFSDETGGDFYDFVACEADNCGQMAVAVGDVSGHGIGAALLMAAGRAVIRQNATTPGSATENIRRANMHLSRDIGDTGRFMTLFFAVIDPVNERITWVNAGHQPPQFYDPATDEFSELKGRDIPLGVEPDWMYHERVMDMPRPGQILCICTDGVWEARNGRGEMFGRDRIRAILREDRDRTAEEIVRAVCDRVLEFTGPGRREDDLTLVIVKGVAR</sequence>
<keyword evidence="1" id="KW-0378">Hydrolase</keyword>
<dbReference type="InterPro" id="IPR003660">
    <property type="entry name" value="HAMP_dom"/>
</dbReference>
<name>A0AA94PKS0_9BACT</name>
<dbReference type="GO" id="GO:0016020">
    <property type="term" value="C:membrane"/>
    <property type="evidence" value="ECO:0007669"/>
    <property type="project" value="InterPro"/>
</dbReference>
<proteinExistence type="predicted"/>
<keyword evidence="2" id="KW-0472">Membrane</keyword>
<dbReference type="PANTHER" id="PTHR43156">
    <property type="entry name" value="STAGE II SPORULATION PROTEIN E-RELATED"/>
    <property type="match status" value="1"/>
</dbReference>
<dbReference type="CDD" id="cd06225">
    <property type="entry name" value="HAMP"/>
    <property type="match status" value="1"/>
</dbReference>
<comment type="caution">
    <text evidence="4">The sequence shown here is derived from an EMBL/GenBank/DDBJ whole genome shotgun (WGS) entry which is preliminary data.</text>
</comment>
<feature type="transmembrane region" description="Helical" evidence="2">
    <location>
        <begin position="6"/>
        <end position="27"/>
    </location>
</feature>
<evidence type="ECO:0000313" key="5">
    <source>
        <dbReference type="Proteomes" id="UP000295506"/>
    </source>
</evidence>
<evidence type="ECO:0000256" key="1">
    <source>
        <dbReference type="ARBA" id="ARBA00022801"/>
    </source>
</evidence>
<feature type="transmembrane region" description="Helical" evidence="2">
    <location>
        <begin position="75"/>
        <end position="95"/>
    </location>
</feature>
<reference evidence="4 5" key="1">
    <citation type="submission" date="2019-03" db="EMBL/GenBank/DDBJ databases">
        <title>Genomic Encyclopedia of Type Strains, Phase IV (KMG-IV): sequencing the most valuable type-strain genomes for metagenomic binning, comparative biology and taxonomic classification.</title>
        <authorList>
            <person name="Goeker M."/>
        </authorList>
    </citation>
    <scope>NUCLEOTIDE SEQUENCE [LARGE SCALE GENOMIC DNA]</scope>
    <source>
        <strain evidence="4 5">DSM 101483</strain>
    </source>
</reference>
<dbReference type="Proteomes" id="UP000295506">
    <property type="component" value="Unassembled WGS sequence"/>
</dbReference>
<dbReference type="RefSeq" id="WP_233490967.1">
    <property type="nucleotide sequence ID" value="NZ_CP014206.1"/>
</dbReference>
<dbReference type="InterPro" id="IPR048440">
    <property type="entry name" value="MASE10"/>
</dbReference>
<feature type="transmembrane region" description="Helical" evidence="2">
    <location>
        <begin position="125"/>
        <end position="145"/>
    </location>
</feature>
<organism evidence="4 5">
    <name type="scientific">Pseudodesulfovibrio indicus</name>
    <dbReference type="NCBI Taxonomy" id="1716143"/>
    <lineage>
        <taxon>Bacteria</taxon>
        <taxon>Pseudomonadati</taxon>
        <taxon>Thermodesulfobacteriota</taxon>
        <taxon>Desulfovibrionia</taxon>
        <taxon>Desulfovibrionales</taxon>
        <taxon>Desulfovibrionaceae</taxon>
    </lineage>
</organism>
<dbReference type="SUPFAM" id="SSF158472">
    <property type="entry name" value="HAMP domain-like"/>
    <property type="match status" value="1"/>
</dbReference>
<evidence type="ECO:0000313" key="4">
    <source>
        <dbReference type="EMBL" id="TDT86297.1"/>
    </source>
</evidence>
<dbReference type="Gene3D" id="3.60.40.10">
    <property type="entry name" value="PPM-type phosphatase domain"/>
    <property type="match status" value="1"/>
</dbReference>
<dbReference type="InterPro" id="IPR001932">
    <property type="entry name" value="PPM-type_phosphatase-like_dom"/>
</dbReference>
<gene>
    <name evidence="4" type="ORF">EDC59_11463</name>
</gene>
<dbReference type="Pfam" id="PF07228">
    <property type="entry name" value="SpoIIE"/>
    <property type="match status" value="1"/>
</dbReference>
<keyword evidence="2" id="KW-0812">Transmembrane</keyword>